<dbReference type="SUPFAM" id="SSF54211">
    <property type="entry name" value="Ribosomal protein S5 domain 2-like"/>
    <property type="match status" value="1"/>
</dbReference>
<keyword evidence="7 10" id="KW-0067">ATP-binding</keyword>
<protein>
    <recommendedName>
        <fullName evidence="3 10">4-diphosphocytidyl-2-C-methyl-D-erythritol kinase</fullName>
        <shortName evidence="10">CMK</shortName>
        <ecNumber evidence="2 10">2.7.1.148</ecNumber>
    </recommendedName>
    <alternativeName>
        <fullName evidence="9 10">4-(cytidine-5'-diphospho)-2-C-methyl-D-erythritol kinase</fullName>
    </alternativeName>
</protein>
<name>A0A969PW70_9BACI</name>
<dbReference type="GO" id="GO:0016114">
    <property type="term" value="P:terpenoid biosynthetic process"/>
    <property type="evidence" value="ECO:0007669"/>
    <property type="project" value="UniProtKB-UniRule"/>
</dbReference>
<dbReference type="InterPro" id="IPR014721">
    <property type="entry name" value="Ribsml_uS5_D2-typ_fold_subgr"/>
</dbReference>
<evidence type="ECO:0000256" key="7">
    <source>
        <dbReference type="ARBA" id="ARBA00022840"/>
    </source>
</evidence>
<evidence type="ECO:0000256" key="9">
    <source>
        <dbReference type="ARBA" id="ARBA00032554"/>
    </source>
</evidence>
<keyword evidence="5 10" id="KW-0547">Nucleotide-binding</keyword>
<dbReference type="GO" id="GO:0005524">
    <property type="term" value="F:ATP binding"/>
    <property type="evidence" value="ECO:0007669"/>
    <property type="project" value="UniProtKB-UniRule"/>
</dbReference>
<comment type="pathway">
    <text evidence="10">Isoprenoid biosynthesis; isopentenyl diphosphate biosynthesis via DXP pathway; isopentenyl diphosphate from 1-deoxy-D-xylulose 5-phosphate: step 3/6.</text>
</comment>
<dbReference type="GO" id="GO:0050515">
    <property type="term" value="F:4-(cytidine 5'-diphospho)-2-C-methyl-D-erythritol kinase activity"/>
    <property type="evidence" value="ECO:0007669"/>
    <property type="project" value="UniProtKB-UniRule"/>
</dbReference>
<feature type="active site" evidence="10">
    <location>
        <position position="11"/>
    </location>
</feature>
<keyword evidence="4 10" id="KW-0808">Transferase</keyword>
<proteinExistence type="inferred from homology"/>
<dbReference type="GO" id="GO:0019288">
    <property type="term" value="P:isopentenyl diphosphate biosynthetic process, methylerythritol 4-phosphate pathway"/>
    <property type="evidence" value="ECO:0007669"/>
    <property type="project" value="UniProtKB-UniRule"/>
</dbReference>
<feature type="domain" description="GHMP kinase N-terminal" evidence="11">
    <location>
        <begin position="67"/>
        <end position="145"/>
    </location>
</feature>
<accession>A0A969PW70</accession>
<evidence type="ECO:0000259" key="12">
    <source>
        <dbReference type="Pfam" id="PF08544"/>
    </source>
</evidence>
<keyword evidence="14" id="KW-1185">Reference proteome</keyword>
<evidence type="ECO:0000256" key="3">
    <source>
        <dbReference type="ARBA" id="ARBA00017473"/>
    </source>
</evidence>
<sequence length="289" mass="32009">MNTLTVKAPAKINLTLDVLRRREDGYHEVEMVMTTVDLADRIELTSLSRPVIRIESNNGYLPLDDSNHAWQAARKLQERYAPSKGVRIYIDKHIPMSAGLAGGSSDAAAVLRGLNRLWELNCSMEELAEIGAEIGSDVPFCVYGGTALASGRGVELEFLPAPPSCWVVLAKPRAGVSTKDIYSRLRLDTMDHPDTAGMIRALEQQDFYGICSRLQNVMEPATFSLEPEVKVIKKRLQQYGADGVVMSGSGPTVFALAKSESRAYRLYNGLKGFMDHVYVVRMMGMRHEL</sequence>
<comment type="caution">
    <text evidence="13">The sequence shown here is derived from an EMBL/GenBank/DDBJ whole genome shotgun (WGS) entry which is preliminary data.</text>
</comment>
<evidence type="ECO:0000256" key="2">
    <source>
        <dbReference type="ARBA" id="ARBA00012052"/>
    </source>
</evidence>
<dbReference type="Pfam" id="PF00288">
    <property type="entry name" value="GHMP_kinases_N"/>
    <property type="match status" value="1"/>
</dbReference>
<dbReference type="NCBIfam" id="TIGR00154">
    <property type="entry name" value="ispE"/>
    <property type="match status" value="1"/>
</dbReference>
<evidence type="ECO:0000256" key="1">
    <source>
        <dbReference type="ARBA" id="ARBA00009684"/>
    </source>
</evidence>
<evidence type="ECO:0000256" key="6">
    <source>
        <dbReference type="ARBA" id="ARBA00022777"/>
    </source>
</evidence>
<dbReference type="Gene3D" id="3.30.70.890">
    <property type="entry name" value="GHMP kinase, C-terminal domain"/>
    <property type="match status" value="1"/>
</dbReference>
<keyword evidence="8 10" id="KW-0414">Isoprene biosynthesis</keyword>
<feature type="domain" description="GHMP kinase C-terminal" evidence="12">
    <location>
        <begin position="198"/>
        <end position="274"/>
    </location>
</feature>
<dbReference type="EMBL" id="JAATHJ010000036">
    <property type="protein sequence ID" value="NJP39018.1"/>
    <property type="molecule type" value="Genomic_DNA"/>
</dbReference>
<dbReference type="HAMAP" id="MF_00061">
    <property type="entry name" value="IspE"/>
    <property type="match status" value="1"/>
</dbReference>
<dbReference type="RefSeq" id="WP_168009045.1">
    <property type="nucleotide sequence ID" value="NZ_JAATHJ010000036.1"/>
</dbReference>
<dbReference type="InterPro" id="IPR036554">
    <property type="entry name" value="GHMP_kinase_C_sf"/>
</dbReference>
<gene>
    <name evidence="10" type="primary">ispE</name>
    <name evidence="13" type="ORF">HCN83_15725</name>
</gene>
<dbReference type="InterPro" id="IPR006204">
    <property type="entry name" value="GHMP_kinase_N_dom"/>
</dbReference>
<dbReference type="FunFam" id="3.30.230.10:FF:000029">
    <property type="entry name" value="4-diphosphocytidyl-2-C-methyl-D-erythritol kinase"/>
    <property type="match status" value="1"/>
</dbReference>
<evidence type="ECO:0000256" key="10">
    <source>
        <dbReference type="HAMAP-Rule" id="MF_00061"/>
    </source>
</evidence>
<comment type="function">
    <text evidence="10">Catalyzes the phosphorylation of the position 2 hydroxy group of 4-diphosphocytidyl-2C-methyl-D-erythritol.</text>
</comment>
<comment type="catalytic activity">
    <reaction evidence="10">
        <text>4-CDP-2-C-methyl-D-erythritol + ATP = 4-CDP-2-C-methyl-D-erythritol 2-phosphate + ADP + H(+)</text>
        <dbReference type="Rhea" id="RHEA:18437"/>
        <dbReference type="ChEBI" id="CHEBI:15378"/>
        <dbReference type="ChEBI" id="CHEBI:30616"/>
        <dbReference type="ChEBI" id="CHEBI:57823"/>
        <dbReference type="ChEBI" id="CHEBI:57919"/>
        <dbReference type="ChEBI" id="CHEBI:456216"/>
        <dbReference type="EC" id="2.7.1.148"/>
    </reaction>
</comment>
<dbReference type="PIRSF" id="PIRSF010376">
    <property type="entry name" value="IspE"/>
    <property type="match status" value="1"/>
</dbReference>
<dbReference type="NCBIfam" id="NF011202">
    <property type="entry name" value="PRK14608.1"/>
    <property type="match status" value="1"/>
</dbReference>
<feature type="active site" evidence="10">
    <location>
        <position position="137"/>
    </location>
</feature>
<evidence type="ECO:0000313" key="14">
    <source>
        <dbReference type="Proteomes" id="UP000752012"/>
    </source>
</evidence>
<dbReference type="SUPFAM" id="SSF55060">
    <property type="entry name" value="GHMP Kinase, C-terminal domain"/>
    <property type="match status" value="1"/>
</dbReference>
<evidence type="ECO:0000313" key="13">
    <source>
        <dbReference type="EMBL" id="NJP39018.1"/>
    </source>
</evidence>
<dbReference type="InterPro" id="IPR004424">
    <property type="entry name" value="IspE"/>
</dbReference>
<dbReference type="Gene3D" id="3.30.230.10">
    <property type="match status" value="1"/>
</dbReference>
<dbReference type="Proteomes" id="UP000752012">
    <property type="component" value="Unassembled WGS sequence"/>
</dbReference>
<dbReference type="FunFam" id="3.30.70.890:FF:000006">
    <property type="entry name" value="4-diphosphocytidyl-2-C-methyl-D-erythritol kinase"/>
    <property type="match status" value="1"/>
</dbReference>
<dbReference type="InterPro" id="IPR020568">
    <property type="entry name" value="Ribosomal_Su5_D2-typ_SF"/>
</dbReference>
<dbReference type="InterPro" id="IPR013750">
    <property type="entry name" value="GHMP_kinase_C_dom"/>
</dbReference>
<dbReference type="PANTHER" id="PTHR43527:SF2">
    <property type="entry name" value="4-DIPHOSPHOCYTIDYL-2-C-METHYL-D-ERYTHRITOL KINASE, CHLOROPLASTIC"/>
    <property type="match status" value="1"/>
</dbReference>
<dbReference type="EC" id="2.7.1.148" evidence="2 10"/>
<evidence type="ECO:0000256" key="4">
    <source>
        <dbReference type="ARBA" id="ARBA00022679"/>
    </source>
</evidence>
<feature type="binding site" evidence="10">
    <location>
        <begin position="95"/>
        <end position="105"/>
    </location>
    <ligand>
        <name>ATP</name>
        <dbReference type="ChEBI" id="CHEBI:30616"/>
    </ligand>
</feature>
<organism evidence="13 14">
    <name type="scientific">Alkalicoccus luteus</name>
    <dbReference type="NCBI Taxonomy" id="1237094"/>
    <lineage>
        <taxon>Bacteria</taxon>
        <taxon>Bacillati</taxon>
        <taxon>Bacillota</taxon>
        <taxon>Bacilli</taxon>
        <taxon>Bacillales</taxon>
        <taxon>Bacillaceae</taxon>
        <taxon>Alkalicoccus</taxon>
    </lineage>
</organism>
<dbReference type="PANTHER" id="PTHR43527">
    <property type="entry name" value="4-DIPHOSPHOCYTIDYL-2-C-METHYL-D-ERYTHRITOL KINASE, CHLOROPLASTIC"/>
    <property type="match status" value="1"/>
</dbReference>
<keyword evidence="6 10" id="KW-0418">Kinase</keyword>
<evidence type="ECO:0000256" key="8">
    <source>
        <dbReference type="ARBA" id="ARBA00023229"/>
    </source>
</evidence>
<dbReference type="Pfam" id="PF08544">
    <property type="entry name" value="GHMP_kinases_C"/>
    <property type="match status" value="1"/>
</dbReference>
<reference evidence="13 14" key="1">
    <citation type="submission" date="2020-03" db="EMBL/GenBank/DDBJ databases">
        <title>Assessment of the enzymatic potential of alkaline-tolerant lipase obtained from Bacillus luteus H11 (technogenic soil) for the bioremediation of saline soils contaminated with petroleum substances.</title>
        <authorList>
            <person name="Kalwasinska A."/>
        </authorList>
    </citation>
    <scope>NUCLEOTIDE SEQUENCE [LARGE SCALE GENOMIC DNA]</scope>
    <source>
        <strain evidence="13 14">H11</strain>
    </source>
</reference>
<evidence type="ECO:0000259" key="11">
    <source>
        <dbReference type="Pfam" id="PF00288"/>
    </source>
</evidence>
<dbReference type="AlphaFoldDB" id="A0A969PW70"/>
<comment type="similarity">
    <text evidence="1 10">Belongs to the GHMP kinase family. IspE subfamily.</text>
</comment>
<evidence type="ECO:0000256" key="5">
    <source>
        <dbReference type="ARBA" id="ARBA00022741"/>
    </source>
</evidence>